<dbReference type="EMBL" id="CP022278">
    <property type="protein sequence ID" value="ASK28310.1"/>
    <property type="molecule type" value="Genomic_DNA"/>
</dbReference>
<evidence type="ECO:0000313" key="1">
    <source>
        <dbReference type="EMBL" id="ASK28310.1"/>
    </source>
</evidence>
<evidence type="ECO:0000313" key="2">
    <source>
        <dbReference type="Proteomes" id="UP000198238"/>
    </source>
</evidence>
<gene>
    <name evidence="1" type="ORF">BG910_11705</name>
</gene>
<dbReference type="Proteomes" id="UP000198238">
    <property type="component" value="Chromosome"/>
</dbReference>
<organism evidence="1 2">
    <name type="scientific">Neisseria chenwenguii</name>
    <dbReference type="NCBI Taxonomy" id="1853278"/>
    <lineage>
        <taxon>Bacteria</taxon>
        <taxon>Pseudomonadati</taxon>
        <taxon>Pseudomonadota</taxon>
        <taxon>Betaproteobacteria</taxon>
        <taxon>Neisseriales</taxon>
        <taxon>Neisseriaceae</taxon>
        <taxon>Neisseria</taxon>
    </lineage>
</organism>
<keyword evidence="2" id="KW-1185">Reference proteome</keyword>
<name>A0A220S4E5_9NEIS</name>
<dbReference type="AlphaFoldDB" id="A0A220S4E5"/>
<dbReference type="KEGG" id="nei:BG910_11705"/>
<protein>
    <submittedName>
        <fullName evidence="1">Uncharacterized protein</fullName>
    </submittedName>
</protein>
<accession>A0A220S4E5</accession>
<proteinExistence type="predicted"/>
<reference evidence="1 2" key="1">
    <citation type="submission" date="2017-06" db="EMBL/GenBank/DDBJ databases">
        <title>Neisseria chenwenguii sp. nov., isolated from the intestinal contents of Tibetan Plateau Pika in Yushu, Qinghai Province, China.</title>
        <authorList>
            <person name="Zhang G."/>
        </authorList>
    </citation>
    <scope>NUCLEOTIDE SEQUENCE [LARGE SCALE GENOMIC DNA]</scope>
    <source>
        <strain evidence="1 2">10023</strain>
    </source>
</reference>
<sequence>MLKQEVQTKVVAANGNRTFYEATRNPIENQKGWQLALPKGFISIDDAYVRRNKVAQFFAFSNKASENSANVCTSSGQSALIEVSLFTGGLYSDKLFDTNNDKRFSEGDVQASAMITSEGLSLKRVNVKMQDAQSGKLGNKVLCGSATAAILRKSTSTR</sequence>